<proteinExistence type="predicted"/>
<evidence type="ECO:0000313" key="1">
    <source>
        <dbReference type="EMBL" id="KAG4425599.1"/>
    </source>
</evidence>
<organism evidence="1 2">
    <name type="scientific">Cadophora malorum</name>
    <dbReference type="NCBI Taxonomy" id="108018"/>
    <lineage>
        <taxon>Eukaryota</taxon>
        <taxon>Fungi</taxon>
        <taxon>Dikarya</taxon>
        <taxon>Ascomycota</taxon>
        <taxon>Pezizomycotina</taxon>
        <taxon>Leotiomycetes</taxon>
        <taxon>Helotiales</taxon>
        <taxon>Ploettnerulaceae</taxon>
        <taxon>Cadophora</taxon>
    </lineage>
</organism>
<dbReference type="OrthoDB" id="10267127at2759"/>
<dbReference type="Proteomes" id="UP000664132">
    <property type="component" value="Unassembled WGS sequence"/>
</dbReference>
<protein>
    <recommendedName>
        <fullName evidence="3">Cellulosomal protein</fullName>
    </recommendedName>
</protein>
<evidence type="ECO:0000313" key="2">
    <source>
        <dbReference type="Proteomes" id="UP000664132"/>
    </source>
</evidence>
<comment type="caution">
    <text evidence="1">The sequence shown here is derived from an EMBL/GenBank/DDBJ whole genome shotgun (WGS) entry which is preliminary data.</text>
</comment>
<dbReference type="Pfam" id="PF08757">
    <property type="entry name" value="CotH"/>
    <property type="match status" value="1"/>
</dbReference>
<sequence length="547" mass="60496">MSKQDLINSLYDIENLVIVSITMPAQDWQNLMQAEPRGGRCNFGYIGDRFDWFKATSVTISGSKFPKSGTFADVGIIKKSYCGSFSTTKPSLRLDFARNIDANEDAAESLFGTKTLTLNNSVQDSSYVRQALGYELFRQAGLPYARCNLAKVVVNGNNMGIYVNLEPYKKQFLKNLFMGNDKGNLYELEVGEDLDPAIVAAGKISFESGVAPDQKDLVIAASQIATNGLVGAKRIVDYPSFITLFAMETLLKHWDGFTINTNNTYIYNDVVAVANPTMNNVKFKFIPCGLDQILQEGRNFEIGGKAIMARLIRNDTTGKANLFAAIRSYANTLFSKNNYETTLKPFISRMETILSSNGIMPTGEISTVKKQLQLIRSGAYQLIGEFPPEPQLFLQRSLGNCLHASNTEFIPPNSPPTTSPQEVYHYQPTSVPSDNWTILPSKPSTFKFRNQAYNTYLRADNTVKTPSGKLNVYASRTDPSIDDGNSFIVEPSGGFAGDAWTRTGYFRVKSVKTGDFVMFSEADFTPNGKKEVCQTTDSTQAAVLYLG</sequence>
<reference evidence="1" key="1">
    <citation type="submission" date="2021-02" db="EMBL/GenBank/DDBJ databases">
        <title>Genome sequence Cadophora malorum strain M34.</title>
        <authorList>
            <person name="Stefanovic E."/>
            <person name="Vu D."/>
            <person name="Scully C."/>
            <person name="Dijksterhuis J."/>
            <person name="Roader J."/>
            <person name="Houbraken J."/>
        </authorList>
    </citation>
    <scope>NUCLEOTIDE SEQUENCE</scope>
    <source>
        <strain evidence="1">M34</strain>
    </source>
</reference>
<dbReference type="EMBL" id="JAFJYH010000009">
    <property type="protein sequence ID" value="KAG4425599.1"/>
    <property type="molecule type" value="Genomic_DNA"/>
</dbReference>
<gene>
    <name evidence="1" type="ORF">IFR04_001296</name>
</gene>
<dbReference type="InterPro" id="IPR014867">
    <property type="entry name" value="Spore_coat_CotH_CotH2/3/7"/>
</dbReference>
<keyword evidence="2" id="KW-1185">Reference proteome</keyword>
<dbReference type="PANTHER" id="PTHR40050:SF1">
    <property type="entry name" value="INNER SPORE COAT PROTEIN H"/>
    <property type="match status" value="1"/>
</dbReference>
<name>A0A8H7WIW8_9HELO</name>
<accession>A0A8H7WIW8</accession>
<evidence type="ECO:0008006" key="3">
    <source>
        <dbReference type="Google" id="ProtNLM"/>
    </source>
</evidence>
<dbReference type="AlphaFoldDB" id="A0A8H7WIW8"/>
<dbReference type="PANTHER" id="PTHR40050">
    <property type="entry name" value="INNER SPORE COAT PROTEIN H"/>
    <property type="match status" value="1"/>
</dbReference>
<dbReference type="Gene3D" id="2.80.10.50">
    <property type="match status" value="1"/>
</dbReference>